<keyword evidence="2 5" id="KW-0690">Ribosome biogenesis</keyword>
<comment type="function">
    <text evidence="5">Could be a nuclease involved in processing of the 5'-end of pre-16S rRNA.</text>
</comment>
<evidence type="ECO:0000259" key="6">
    <source>
        <dbReference type="SMART" id="SM00732"/>
    </source>
</evidence>
<evidence type="ECO:0000256" key="2">
    <source>
        <dbReference type="ARBA" id="ARBA00022517"/>
    </source>
</evidence>
<comment type="similarity">
    <text evidence="5">Belongs to the YqgF HJR family.</text>
</comment>
<dbReference type="EC" id="3.1.-.-" evidence="5"/>
<dbReference type="InterPro" id="IPR037027">
    <property type="entry name" value="YqgF/RNaseH-like_dom_sf"/>
</dbReference>
<dbReference type="EMBL" id="RCCJ01000001">
    <property type="protein sequence ID" value="RLJ70647.1"/>
    <property type="molecule type" value="Genomic_DNA"/>
</dbReference>
<evidence type="ECO:0000313" key="7">
    <source>
        <dbReference type="EMBL" id="RLJ70647.1"/>
    </source>
</evidence>
<dbReference type="GO" id="GO:0004518">
    <property type="term" value="F:nuclease activity"/>
    <property type="evidence" value="ECO:0007669"/>
    <property type="project" value="UniProtKB-KW"/>
</dbReference>
<dbReference type="HAMAP" id="MF_00651">
    <property type="entry name" value="Nuclease_YqgF"/>
    <property type="match status" value="1"/>
</dbReference>
<dbReference type="RefSeq" id="WP_121010647.1">
    <property type="nucleotide sequence ID" value="NZ_RCCJ01000001.1"/>
</dbReference>
<comment type="subcellular location">
    <subcellularLocation>
        <location evidence="5">Cytoplasm</location>
    </subcellularLocation>
</comment>
<evidence type="ECO:0000256" key="4">
    <source>
        <dbReference type="ARBA" id="ARBA00022801"/>
    </source>
</evidence>
<keyword evidence="4 5" id="KW-0378">Hydrolase</keyword>
<dbReference type="InterPro" id="IPR005227">
    <property type="entry name" value="YqgF"/>
</dbReference>
<dbReference type="InterPro" id="IPR012337">
    <property type="entry name" value="RNaseH-like_sf"/>
</dbReference>
<dbReference type="SMART" id="SM00732">
    <property type="entry name" value="YqgFc"/>
    <property type="match status" value="1"/>
</dbReference>
<evidence type="ECO:0000313" key="8">
    <source>
        <dbReference type="Proteomes" id="UP000267841"/>
    </source>
</evidence>
<feature type="domain" description="YqgF/RNase H-like" evidence="6">
    <location>
        <begin position="1"/>
        <end position="100"/>
    </location>
</feature>
<evidence type="ECO:0000256" key="3">
    <source>
        <dbReference type="ARBA" id="ARBA00022722"/>
    </source>
</evidence>
<dbReference type="Gene3D" id="3.30.420.140">
    <property type="entry name" value="YqgF/RNase H-like domain"/>
    <property type="match status" value="1"/>
</dbReference>
<dbReference type="PANTHER" id="PTHR33317">
    <property type="entry name" value="POLYNUCLEOTIDYL TRANSFERASE, RIBONUCLEASE H-LIKE SUPERFAMILY PROTEIN"/>
    <property type="match status" value="1"/>
</dbReference>
<accession>A0A497XNX1</accession>
<keyword evidence="3 5" id="KW-0540">Nuclease</keyword>
<dbReference type="PANTHER" id="PTHR33317:SF4">
    <property type="entry name" value="POLYNUCLEOTIDYL TRANSFERASE, RIBONUCLEASE H-LIKE SUPERFAMILY PROTEIN"/>
    <property type="match status" value="1"/>
</dbReference>
<name>A0A497XNX1_9AQUI</name>
<dbReference type="Pfam" id="PF03652">
    <property type="entry name" value="RuvX"/>
    <property type="match status" value="1"/>
</dbReference>
<dbReference type="CDD" id="cd16964">
    <property type="entry name" value="YqgF"/>
    <property type="match status" value="1"/>
</dbReference>
<evidence type="ECO:0000256" key="5">
    <source>
        <dbReference type="HAMAP-Rule" id="MF_00651"/>
    </source>
</evidence>
<dbReference type="GO" id="GO:0016788">
    <property type="term" value="F:hydrolase activity, acting on ester bonds"/>
    <property type="evidence" value="ECO:0007669"/>
    <property type="project" value="UniProtKB-UniRule"/>
</dbReference>
<proteinExistence type="inferred from homology"/>
<dbReference type="GO" id="GO:0005829">
    <property type="term" value="C:cytosol"/>
    <property type="evidence" value="ECO:0007669"/>
    <property type="project" value="TreeGrafter"/>
</dbReference>
<gene>
    <name evidence="7" type="ORF">BCF55_0925</name>
</gene>
<dbReference type="Proteomes" id="UP000267841">
    <property type="component" value="Unassembled WGS sequence"/>
</dbReference>
<dbReference type="GO" id="GO:0000967">
    <property type="term" value="P:rRNA 5'-end processing"/>
    <property type="evidence" value="ECO:0007669"/>
    <property type="project" value="UniProtKB-UniRule"/>
</dbReference>
<keyword evidence="8" id="KW-1185">Reference proteome</keyword>
<dbReference type="AlphaFoldDB" id="A0A497XNX1"/>
<dbReference type="OrthoDB" id="9796140at2"/>
<sequence>MKILAIDFGTKRVGIAVGDTELGIAVPKGVLKNDQYLIDKLLEIIHSAKVERVVVGLPLTPSGKEGERAKLVREFVDKLRDKLQDVKIELLDERYTSMEAERRLKNLPPKKRKEILDALSAQIILEDYLQSR</sequence>
<dbReference type="NCBIfam" id="TIGR00250">
    <property type="entry name" value="RNAse_H_YqgF"/>
    <property type="match status" value="1"/>
</dbReference>
<keyword evidence="1 5" id="KW-0963">Cytoplasm</keyword>
<reference evidence="7 8" key="1">
    <citation type="submission" date="2018-10" db="EMBL/GenBank/DDBJ databases">
        <title>Genomic Encyclopedia of Archaeal and Bacterial Type Strains, Phase II (KMG-II): from individual species to whole genera.</title>
        <authorList>
            <person name="Goeker M."/>
        </authorList>
    </citation>
    <scope>NUCLEOTIDE SEQUENCE [LARGE SCALE GENOMIC DNA]</scope>
    <source>
        <strain evidence="7 8">DSM 16510</strain>
    </source>
</reference>
<dbReference type="InterPro" id="IPR006641">
    <property type="entry name" value="YqgF/RNaseH-like_dom"/>
</dbReference>
<protein>
    <recommendedName>
        <fullName evidence="5">Putative pre-16S rRNA nuclease</fullName>
        <ecNumber evidence="5">3.1.-.-</ecNumber>
    </recommendedName>
</protein>
<evidence type="ECO:0000256" key="1">
    <source>
        <dbReference type="ARBA" id="ARBA00022490"/>
    </source>
</evidence>
<organism evidence="7 8">
    <name type="scientific">Hydrogenivirga caldilitoris</name>
    <dbReference type="NCBI Taxonomy" id="246264"/>
    <lineage>
        <taxon>Bacteria</taxon>
        <taxon>Pseudomonadati</taxon>
        <taxon>Aquificota</taxon>
        <taxon>Aquificia</taxon>
        <taxon>Aquificales</taxon>
        <taxon>Aquificaceae</taxon>
        <taxon>Hydrogenivirga</taxon>
    </lineage>
</organism>
<dbReference type="SUPFAM" id="SSF53098">
    <property type="entry name" value="Ribonuclease H-like"/>
    <property type="match status" value="1"/>
</dbReference>
<comment type="caution">
    <text evidence="7">The sequence shown here is derived from an EMBL/GenBank/DDBJ whole genome shotgun (WGS) entry which is preliminary data.</text>
</comment>